<keyword evidence="13" id="KW-1185">Reference proteome</keyword>
<organism evidence="12 13">
    <name type="scientific">Aliidiomarina soli</name>
    <dbReference type="NCBI Taxonomy" id="1928574"/>
    <lineage>
        <taxon>Bacteria</taxon>
        <taxon>Pseudomonadati</taxon>
        <taxon>Pseudomonadota</taxon>
        <taxon>Gammaproteobacteria</taxon>
        <taxon>Alteromonadales</taxon>
        <taxon>Idiomarinaceae</taxon>
        <taxon>Aliidiomarina</taxon>
    </lineage>
</organism>
<dbReference type="GO" id="GO:0008897">
    <property type="term" value="F:holo-[acyl-carrier-protein] synthase activity"/>
    <property type="evidence" value="ECO:0007669"/>
    <property type="project" value="UniProtKB-UniRule"/>
</dbReference>
<keyword evidence="6 10" id="KW-0443">Lipid metabolism</keyword>
<evidence type="ECO:0000256" key="1">
    <source>
        <dbReference type="ARBA" id="ARBA00022516"/>
    </source>
</evidence>
<dbReference type="Proteomes" id="UP000287823">
    <property type="component" value="Unassembled WGS sequence"/>
</dbReference>
<protein>
    <recommendedName>
        <fullName evidence="10">Holo-[acyl-carrier-protein] synthase</fullName>
        <shortName evidence="10">Holo-ACP synthase</shortName>
        <ecNumber evidence="10">2.7.8.7</ecNumber>
    </recommendedName>
    <alternativeName>
        <fullName evidence="10">4'-phosphopantetheinyl transferase AcpS</fullName>
    </alternativeName>
</protein>
<evidence type="ECO:0000256" key="6">
    <source>
        <dbReference type="ARBA" id="ARBA00023098"/>
    </source>
</evidence>
<keyword evidence="10" id="KW-0963">Cytoplasm</keyword>
<evidence type="ECO:0000313" key="12">
    <source>
        <dbReference type="EMBL" id="RUO34740.1"/>
    </source>
</evidence>
<dbReference type="AlphaFoldDB" id="A0A432WLQ1"/>
<feature type="binding site" evidence="10">
    <location>
        <position position="57"/>
    </location>
    <ligand>
        <name>Mg(2+)</name>
        <dbReference type="ChEBI" id="CHEBI:18420"/>
    </ligand>
</feature>
<keyword evidence="5 10" id="KW-0460">Magnesium</keyword>
<evidence type="ECO:0000256" key="2">
    <source>
        <dbReference type="ARBA" id="ARBA00022679"/>
    </source>
</evidence>
<dbReference type="InterPro" id="IPR037143">
    <property type="entry name" value="4-PPantetheinyl_Trfase_dom_sf"/>
</dbReference>
<comment type="caution">
    <text evidence="12">The sequence shown here is derived from an EMBL/GenBank/DDBJ whole genome shotgun (WGS) entry which is preliminary data.</text>
</comment>
<feature type="domain" description="4'-phosphopantetheinyl transferase" evidence="11">
    <location>
        <begin position="5"/>
        <end position="118"/>
    </location>
</feature>
<keyword evidence="7 10" id="KW-0275">Fatty acid biosynthesis</keyword>
<dbReference type="NCBIfam" id="NF000832">
    <property type="entry name" value="PRK00070.3-2"/>
    <property type="match status" value="1"/>
</dbReference>
<evidence type="ECO:0000256" key="4">
    <source>
        <dbReference type="ARBA" id="ARBA00022832"/>
    </source>
</evidence>
<gene>
    <name evidence="10" type="primary">acpS</name>
    <name evidence="12" type="ORF">CWE14_01710</name>
</gene>
<dbReference type="Pfam" id="PF01648">
    <property type="entry name" value="ACPS"/>
    <property type="match status" value="1"/>
</dbReference>
<dbReference type="FunFam" id="3.90.470.20:FF:000001">
    <property type="entry name" value="Holo-[acyl-carrier-protein] synthase"/>
    <property type="match status" value="1"/>
</dbReference>
<sequence length="125" mass="13405">MSVLGIGTDIVSIERIAGLLERNPAFAERVLTPTERATFAEHRQPVAFLAKRWAAKEATAKALGTGIGEVSFQHIEVTRLPSGQPQLQLHGAAQAQATALGATQFHLSLSDEREFAIAYVVLSAI</sequence>
<evidence type="ECO:0000259" key="11">
    <source>
        <dbReference type="Pfam" id="PF01648"/>
    </source>
</evidence>
<accession>A0A432WLQ1</accession>
<evidence type="ECO:0000256" key="8">
    <source>
        <dbReference type="ARBA" id="ARBA00050875"/>
    </source>
</evidence>
<dbReference type="RefSeq" id="WP_126797786.1">
    <property type="nucleotide sequence ID" value="NZ_PIPO01000001.1"/>
</dbReference>
<keyword evidence="2 10" id="KW-0808">Transferase</keyword>
<comment type="similarity">
    <text evidence="10">Belongs to the P-Pant transferase superfamily. AcpS family.</text>
</comment>
<evidence type="ECO:0000256" key="9">
    <source>
        <dbReference type="ARBA" id="ARBA00054726"/>
    </source>
</evidence>
<evidence type="ECO:0000256" key="7">
    <source>
        <dbReference type="ARBA" id="ARBA00023160"/>
    </source>
</evidence>
<comment type="function">
    <text evidence="10">Transfers the 4'-phosphopantetheine moiety from coenzyme A to a Ser of acyl-carrier-protein.</text>
</comment>
<feature type="binding site" evidence="10">
    <location>
        <position position="9"/>
    </location>
    <ligand>
        <name>Mg(2+)</name>
        <dbReference type="ChEBI" id="CHEBI:18420"/>
    </ligand>
</feature>
<name>A0A432WLQ1_9GAMM</name>
<keyword evidence="3 10" id="KW-0479">Metal-binding</keyword>
<comment type="function">
    <text evidence="9">Transfers the 4'-phosphopantetheine moiety from coenzyme A to the 'Ser-36' of acyl-carrier-protein.</text>
</comment>
<reference evidence="12 13" key="1">
    <citation type="journal article" date="2011" name="Front. Microbiol.">
        <title>Genomic signatures of strain selection and enhancement in Bacillus atrophaeus var. globigii, a historical biowarfare simulant.</title>
        <authorList>
            <person name="Gibbons H.S."/>
            <person name="Broomall S.M."/>
            <person name="McNew L.A."/>
            <person name="Daligault H."/>
            <person name="Chapman C."/>
            <person name="Bruce D."/>
            <person name="Karavis M."/>
            <person name="Krepps M."/>
            <person name="McGregor P.A."/>
            <person name="Hong C."/>
            <person name="Park K.H."/>
            <person name="Akmal A."/>
            <person name="Feldman A."/>
            <person name="Lin J.S."/>
            <person name="Chang W.E."/>
            <person name="Higgs B.W."/>
            <person name="Demirev P."/>
            <person name="Lindquist J."/>
            <person name="Liem A."/>
            <person name="Fochler E."/>
            <person name="Read T.D."/>
            <person name="Tapia R."/>
            <person name="Johnson S."/>
            <person name="Bishop-Lilly K.A."/>
            <person name="Detter C."/>
            <person name="Han C."/>
            <person name="Sozhamannan S."/>
            <person name="Rosenzweig C.N."/>
            <person name="Skowronski E.W."/>
        </authorList>
    </citation>
    <scope>NUCLEOTIDE SEQUENCE [LARGE SCALE GENOMIC DNA]</scope>
    <source>
        <strain evidence="12 13">Y4G10-17</strain>
    </source>
</reference>
<dbReference type="EMBL" id="PIPO01000001">
    <property type="protein sequence ID" value="RUO34740.1"/>
    <property type="molecule type" value="Genomic_DNA"/>
</dbReference>
<evidence type="ECO:0000256" key="5">
    <source>
        <dbReference type="ARBA" id="ARBA00022842"/>
    </source>
</evidence>
<evidence type="ECO:0000256" key="10">
    <source>
        <dbReference type="HAMAP-Rule" id="MF_00101"/>
    </source>
</evidence>
<dbReference type="HAMAP" id="MF_00101">
    <property type="entry name" value="AcpS"/>
    <property type="match status" value="1"/>
</dbReference>
<dbReference type="NCBIfam" id="TIGR00516">
    <property type="entry name" value="acpS"/>
    <property type="match status" value="1"/>
</dbReference>
<evidence type="ECO:0000313" key="13">
    <source>
        <dbReference type="Proteomes" id="UP000287823"/>
    </source>
</evidence>
<dbReference type="Gene3D" id="3.90.470.20">
    <property type="entry name" value="4'-phosphopantetheinyl transferase domain"/>
    <property type="match status" value="1"/>
</dbReference>
<keyword evidence="4 10" id="KW-0276">Fatty acid metabolism</keyword>
<dbReference type="EC" id="2.7.8.7" evidence="10"/>
<proteinExistence type="inferred from homology"/>
<dbReference type="InterPro" id="IPR004568">
    <property type="entry name" value="Ppantetheine-prot_Trfase_dom"/>
</dbReference>
<dbReference type="NCBIfam" id="TIGR00556">
    <property type="entry name" value="pantethn_trn"/>
    <property type="match status" value="1"/>
</dbReference>
<comment type="subcellular location">
    <subcellularLocation>
        <location evidence="10">Cytoplasm</location>
    </subcellularLocation>
</comment>
<dbReference type="GO" id="GO:0006633">
    <property type="term" value="P:fatty acid biosynthetic process"/>
    <property type="evidence" value="ECO:0007669"/>
    <property type="project" value="UniProtKB-UniRule"/>
</dbReference>
<comment type="catalytic activity">
    <reaction evidence="8 10">
        <text>apo-[ACP] + CoA = holo-[ACP] + adenosine 3',5'-bisphosphate + H(+)</text>
        <dbReference type="Rhea" id="RHEA:12068"/>
        <dbReference type="Rhea" id="RHEA-COMP:9685"/>
        <dbReference type="Rhea" id="RHEA-COMP:9690"/>
        <dbReference type="ChEBI" id="CHEBI:15378"/>
        <dbReference type="ChEBI" id="CHEBI:29999"/>
        <dbReference type="ChEBI" id="CHEBI:57287"/>
        <dbReference type="ChEBI" id="CHEBI:58343"/>
        <dbReference type="ChEBI" id="CHEBI:64479"/>
        <dbReference type="EC" id="2.7.8.7"/>
    </reaction>
</comment>
<dbReference type="GO" id="GO:0000287">
    <property type="term" value="F:magnesium ion binding"/>
    <property type="evidence" value="ECO:0007669"/>
    <property type="project" value="UniProtKB-UniRule"/>
</dbReference>
<keyword evidence="1 10" id="KW-0444">Lipid biosynthesis</keyword>
<dbReference type="SUPFAM" id="SSF56214">
    <property type="entry name" value="4'-phosphopantetheinyl transferase"/>
    <property type="match status" value="1"/>
</dbReference>
<dbReference type="InterPro" id="IPR008278">
    <property type="entry name" value="4-PPantetheinyl_Trfase_dom"/>
</dbReference>
<dbReference type="GO" id="GO:0005737">
    <property type="term" value="C:cytoplasm"/>
    <property type="evidence" value="ECO:0007669"/>
    <property type="project" value="UniProtKB-SubCell"/>
</dbReference>
<evidence type="ECO:0000256" key="3">
    <source>
        <dbReference type="ARBA" id="ARBA00022723"/>
    </source>
</evidence>
<dbReference type="InterPro" id="IPR002582">
    <property type="entry name" value="ACPS"/>
</dbReference>
<comment type="cofactor">
    <cofactor evidence="10">
        <name>Mg(2+)</name>
        <dbReference type="ChEBI" id="CHEBI:18420"/>
    </cofactor>
</comment>